<dbReference type="PANTHER" id="PTHR48051:SF62">
    <property type="entry name" value="LEUCINE-RICH REPEAT-CONTAINING PROTEIN 57"/>
    <property type="match status" value="1"/>
</dbReference>
<proteinExistence type="predicted"/>
<dbReference type="InterPro" id="IPR032675">
    <property type="entry name" value="LRR_dom_sf"/>
</dbReference>
<dbReference type="Gene3D" id="3.80.10.10">
    <property type="entry name" value="Ribonuclease Inhibitor"/>
    <property type="match status" value="2"/>
</dbReference>
<evidence type="ECO:0000313" key="5">
    <source>
        <dbReference type="WBParaSite" id="ACRNAN_Path_636.g2359.t1"/>
    </source>
</evidence>
<dbReference type="AlphaFoldDB" id="A0A914C971"/>
<dbReference type="SMART" id="SM00369">
    <property type="entry name" value="LRR_TYP"/>
    <property type="match status" value="4"/>
</dbReference>
<keyword evidence="2" id="KW-0677">Repeat</keyword>
<evidence type="ECO:0000256" key="1">
    <source>
        <dbReference type="ARBA" id="ARBA00022614"/>
    </source>
</evidence>
<feature type="region of interest" description="Disordered" evidence="3">
    <location>
        <begin position="1"/>
        <end position="32"/>
    </location>
</feature>
<dbReference type="PROSITE" id="PS51450">
    <property type="entry name" value="LRR"/>
    <property type="match status" value="1"/>
</dbReference>
<dbReference type="PRINTS" id="PR00019">
    <property type="entry name" value="LEURICHRPT"/>
</dbReference>
<keyword evidence="1" id="KW-0433">Leucine-rich repeat</keyword>
<reference evidence="5" key="1">
    <citation type="submission" date="2022-11" db="UniProtKB">
        <authorList>
            <consortium name="WormBaseParasite"/>
        </authorList>
    </citation>
    <scope>IDENTIFICATION</scope>
</reference>
<dbReference type="InterPro" id="IPR003591">
    <property type="entry name" value="Leu-rich_rpt_typical-subtyp"/>
</dbReference>
<name>A0A914C971_9BILA</name>
<dbReference type="PANTHER" id="PTHR48051">
    <property type="match status" value="1"/>
</dbReference>
<sequence length="267" mass="30000">MGNESSKKSADGDGPSNKHSIIPSLKKGPSSSVVQRHLENARKSRVLQLKGCNVKEIPPVLQEVSDVIRNLDLSQNKIRELPSYIGEFKVLKHLHLSDNALSYVPDELGCLKTLEVLNISSNQLSSLPPSLVGCSSLKTLNMSNNKFAQFPTVICHLLRLETADLSKNSIESLPDEIADLQATELSLNQNRLSTLNPNLSKCKRLKILRVQENCLPKAEFTREILENSQISLISFEGNLFQEKEFQELYGYEEYQKRYTATRLKGVY</sequence>
<dbReference type="WBParaSite" id="ACRNAN_Path_636.g2359.t1">
    <property type="protein sequence ID" value="ACRNAN_Path_636.g2359.t1"/>
    <property type="gene ID" value="ACRNAN_Path_636.g2359"/>
</dbReference>
<dbReference type="GO" id="GO:0005737">
    <property type="term" value="C:cytoplasm"/>
    <property type="evidence" value="ECO:0007669"/>
    <property type="project" value="TreeGrafter"/>
</dbReference>
<evidence type="ECO:0000256" key="3">
    <source>
        <dbReference type="SAM" id="MobiDB-lite"/>
    </source>
</evidence>
<dbReference type="FunFam" id="3.80.10.10:FF:000230">
    <property type="entry name" value="Leucine-rich repeat-containing protein 57"/>
    <property type="match status" value="1"/>
</dbReference>
<feature type="compositionally biased region" description="Basic and acidic residues" evidence="3">
    <location>
        <begin position="1"/>
        <end position="11"/>
    </location>
</feature>
<organism evidence="4 5">
    <name type="scientific">Acrobeloides nanus</name>
    <dbReference type="NCBI Taxonomy" id="290746"/>
    <lineage>
        <taxon>Eukaryota</taxon>
        <taxon>Metazoa</taxon>
        <taxon>Ecdysozoa</taxon>
        <taxon>Nematoda</taxon>
        <taxon>Chromadorea</taxon>
        <taxon>Rhabditida</taxon>
        <taxon>Tylenchina</taxon>
        <taxon>Cephalobomorpha</taxon>
        <taxon>Cephaloboidea</taxon>
        <taxon>Cephalobidae</taxon>
        <taxon>Acrobeloides</taxon>
    </lineage>
</organism>
<accession>A0A914C971</accession>
<protein>
    <submittedName>
        <fullName evidence="5">Leucine-rich repeat-containing protein 57</fullName>
    </submittedName>
</protein>
<keyword evidence="4" id="KW-1185">Reference proteome</keyword>
<dbReference type="InterPro" id="IPR001611">
    <property type="entry name" value="Leu-rich_rpt"/>
</dbReference>
<dbReference type="Proteomes" id="UP000887540">
    <property type="component" value="Unplaced"/>
</dbReference>
<evidence type="ECO:0000256" key="2">
    <source>
        <dbReference type="ARBA" id="ARBA00022737"/>
    </source>
</evidence>
<dbReference type="InterPro" id="IPR050216">
    <property type="entry name" value="LRR_domain-containing"/>
</dbReference>
<dbReference type="Pfam" id="PF13855">
    <property type="entry name" value="LRR_8"/>
    <property type="match status" value="1"/>
</dbReference>
<evidence type="ECO:0000313" key="4">
    <source>
        <dbReference type="Proteomes" id="UP000887540"/>
    </source>
</evidence>
<dbReference type="SUPFAM" id="SSF52058">
    <property type="entry name" value="L domain-like"/>
    <property type="match status" value="1"/>
</dbReference>